<evidence type="ECO:0000259" key="3">
    <source>
        <dbReference type="PROSITE" id="PS50977"/>
    </source>
</evidence>
<feature type="DNA-binding region" description="H-T-H motif" evidence="2">
    <location>
        <begin position="33"/>
        <end position="52"/>
    </location>
</feature>
<dbReference type="Pfam" id="PF00440">
    <property type="entry name" value="TetR_N"/>
    <property type="match status" value="1"/>
</dbReference>
<reference evidence="4 5" key="1">
    <citation type="submission" date="2024-02" db="EMBL/GenBank/DDBJ databases">
        <title>Bacteria isolated from the canopy kelp, Nereocystis luetkeana.</title>
        <authorList>
            <person name="Pfister C.A."/>
            <person name="Younker I.T."/>
            <person name="Light S.H."/>
        </authorList>
    </citation>
    <scope>NUCLEOTIDE SEQUENCE [LARGE SCALE GENOMIC DNA]</scope>
    <source>
        <strain evidence="4 5">TI.4.07</strain>
    </source>
</reference>
<keyword evidence="5" id="KW-1185">Reference proteome</keyword>
<keyword evidence="1 2" id="KW-0238">DNA-binding</keyword>
<organism evidence="4 5">
    <name type="scientific">Marinomonas arenicola</name>
    <dbReference type="NCBI Taxonomy" id="569601"/>
    <lineage>
        <taxon>Bacteria</taxon>
        <taxon>Pseudomonadati</taxon>
        <taxon>Pseudomonadota</taxon>
        <taxon>Gammaproteobacteria</taxon>
        <taxon>Oceanospirillales</taxon>
        <taxon>Oceanospirillaceae</taxon>
        <taxon>Marinomonas</taxon>
    </lineage>
</organism>
<proteinExistence type="predicted"/>
<dbReference type="InterPro" id="IPR001647">
    <property type="entry name" value="HTH_TetR"/>
</dbReference>
<dbReference type="Gene3D" id="1.10.357.10">
    <property type="entry name" value="Tetracycline Repressor, domain 2"/>
    <property type="match status" value="1"/>
</dbReference>
<dbReference type="EMBL" id="JBAKAR010000003">
    <property type="protein sequence ID" value="MEL0612576.1"/>
    <property type="molecule type" value="Genomic_DNA"/>
</dbReference>
<gene>
    <name evidence="4" type="ORF">V6242_05430</name>
</gene>
<name>A0ABU9G263_9GAMM</name>
<dbReference type="RefSeq" id="WP_341564089.1">
    <property type="nucleotide sequence ID" value="NZ_JBAKAQ010000003.1"/>
</dbReference>
<dbReference type="InterPro" id="IPR009057">
    <property type="entry name" value="Homeodomain-like_sf"/>
</dbReference>
<accession>A0ABU9G263</accession>
<protein>
    <submittedName>
        <fullName evidence="4">TetR/AcrR family transcriptional regulator</fullName>
    </submittedName>
</protein>
<evidence type="ECO:0000256" key="1">
    <source>
        <dbReference type="ARBA" id="ARBA00023125"/>
    </source>
</evidence>
<dbReference type="SUPFAM" id="SSF46689">
    <property type="entry name" value="Homeodomain-like"/>
    <property type="match status" value="1"/>
</dbReference>
<dbReference type="PROSITE" id="PS50977">
    <property type="entry name" value="HTH_TETR_2"/>
    <property type="match status" value="1"/>
</dbReference>
<dbReference type="Proteomes" id="UP001379949">
    <property type="component" value="Unassembled WGS sequence"/>
</dbReference>
<feature type="domain" description="HTH tetR-type" evidence="3">
    <location>
        <begin position="10"/>
        <end position="70"/>
    </location>
</feature>
<evidence type="ECO:0000313" key="4">
    <source>
        <dbReference type="EMBL" id="MEL0612576.1"/>
    </source>
</evidence>
<evidence type="ECO:0000313" key="5">
    <source>
        <dbReference type="Proteomes" id="UP001379949"/>
    </source>
</evidence>
<comment type="caution">
    <text evidence="4">The sequence shown here is derived from an EMBL/GenBank/DDBJ whole genome shotgun (WGS) entry which is preliminary data.</text>
</comment>
<dbReference type="PRINTS" id="PR00455">
    <property type="entry name" value="HTHTETR"/>
</dbReference>
<evidence type="ECO:0000256" key="2">
    <source>
        <dbReference type="PROSITE-ProRule" id="PRU00335"/>
    </source>
</evidence>
<sequence>MSSENENTWKGSPEVWIGAAIEIFLESGIDAVKIATVAKRLKLSRTSFYWFFKDRDVLLQALLNYWKDKNTGGMIKQSEAYADSLAEAALNIFDCWLDKDLFDARLEFAIRSWALNSEEIRQEVHDADQQRLSALTEMFKRYDFNDIEADVRSRTIYLVQIGYITMQSKESKNTRMLRIAEYIKTFTGTLPQQHELQRFYHRHNYIE</sequence>